<proteinExistence type="predicted"/>
<gene>
    <name evidence="2" type="ORF">OG469_27875</name>
</gene>
<dbReference type="Pfam" id="PF08240">
    <property type="entry name" value="ADH_N"/>
    <property type="match status" value="1"/>
</dbReference>
<protein>
    <submittedName>
        <fullName evidence="2">NADP-dependent oxidoreductase</fullName>
    </submittedName>
</protein>
<feature type="domain" description="Enoyl reductase (ER)" evidence="1">
    <location>
        <begin position="15"/>
        <end position="326"/>
    </location>
</feature>
<dbReference type="Pfam" id="PF13602">
    <property type="entry name" value="ADH_zinc_N_2"/>
    <property type="match status" value="1"/>
</dbReference>
<dbReference type="SUPFAM" id="SSF51735">
    <property type="entry name" value="NAD(P)-binding Rossmann-fold domains"/>
    <property type="match status" value="1"/>
</dbReference>
<dbReference type="InterPro" id="IPR013154">
    <property type="entry name" value="ADH-like_N"/>
</dbReference>
<dbReference type="Proteomes" id="UP001432014">
    <property type="component" value="Chromosome"/>
</dbReference>
<dbReference type="SUPFAM" id="SSF50129">
    <property type="entry name" value="GroES-like"/>
    <property type="match status" value="1"/>
</dbReference>
<evidence type="ECO:0000259" key="1">
    <source>
        <dbReference type="SMART" id="SM00829"/>
    </source>
</evidence>
<dbReference type="InterPro" id="IPR052585">
    <property type="entry name" value="Lipid_raft_assoc_Zn_ADH"/>
</dbReference>
<dbReference type="InterPro" id="IPR036291">
    <property type="entry name" value="NAD(P)-bd_dom_sf"/>
</dbReference>
<dbReference type="CDD" id="cd05289">
    <property type="entry name" value="MDR_like_2"/>
    <property type="match status" value="1"/>
</dbReference>
<evidence type="ECO:0000313" key="3">
    <source>
        <dbReference type="Proteomes" id="UP001432014"/>
    </source>
</evidence>
<organism evidence="2 3">
    <name type="scientific">Kitasatospora herbaricolor</name>
    <dbReference type="NCBI Taxonomy" id="68217"/>
    <lineage>
        <taxon>Bacteria</taxon>
        <taxon>Bacillati</taxon>
        <taxon>Actinomycetota</taxon>
        <taxon>Actinomycetes</taxon>
        <taxon>Kitasatosporales</taxon>
        <taxon>Streptomycetaceae</taxon>
        <taxon>Kitasatospora</taxon>
    </lineage>
</organism>
<accession>A0ABZ1WDM4</accession>
<dbReference type="InterPro" id="IPR020843">
    <property type="entry name" value="ER"/>
</dbReference>
<dbReference type="SMART" id="SM00829">
    <property type="entry name" value="PKS_ER"/>
    <property type="match status" value="1"/>
</dbReference>
<keyword evidence="3" id="KW-1185">Reference proteome</keyword>
<dbReference type="Gene3D" id="3.90.180.10">
    <property type="entry name" value="Medium-chain alcohol dehydrogenases, catalytic domain"/>
    <property type="match status" value="1"/>
</dbReference>
<dbReference type="PANTHER" id="PTHR43482">
    <property type="entry name" value="PROTEIN AST1-RELATED"/>
    <property type="match status" value="1"/>
</dbReference>
<dbReference type="EMBL" id="CP108482">
    <property type="protein sequence ID" value="WUS58985.1"/>
    <property type="molecule type" value="Genomic_DNA"/>
</dbReference>
<dbReference type="PANTHER" id="PTHR43482:SF1">
    <property type="entry name" value="PROTEIN AST1-RELATED"/>
    <property type="match status" value="1"/>
</dbReference>
<sequence length="332" mass="34673">MTKATMGAIRVHAFGGPDVLRYEQVPVPEPAPGEVLVEVRAAGLNPPDWYARIGFANIPAALRAELTLPFVPGTDISGVVVALGPGDSGWAVGDEVFGLVRFPSAGDAGRGYAQYATAPGTHLARKPSGLDHVGAAGIPMAGLTAYQYLFDHIGLERGPGAGAGRTVLVNGAAGGVGHFTVQLAKAIGAEVVAVASGRHEEFLRALGADRFVDYTTTAVEDVVREVDHLVDTVGGPDGHRLLRVVRRGGTLSPVFLGEYHRERASELGITFPSGQVHSDGAQLGELARLVEQGLLTVGVDSVFPLDRAADAHERAERGHIQGKIVLRVAEDG</sequence>
<reference evidence="2 3" key="1">
    <citation type="submission" date="2022-10" db="EMBL/GenBank/DDBJ databases">
        <title>The complete genomes of actinobacterial strains from the NBC collection.</title>
        <authorList>
            <person name="Joergensen T.S."/>
            <person name="Alvarez Arevalo M."/>
            <person name="Sterndorff E.B."/>
            <person name="Faurdal D."/>
            <person name="Vuksanovic O."/>
            <person name="Mourched A.-S."/>
            <person name="Charusanti P."/>
            <person name="Shaw S."/>
            <person name="Blin K."/>
            <person name="Weber T."/>
        </authorList>
    </citation>
    <scope>NUCLEOTIDE SEQUENCE [LARGE SCALE GENOMIC DNA]</scope>
    <source>
        <strain evidence="2 3">NBC_01247</strain>
    </source>
</reference>
<evidence type="ECO:0000313" key="2">
    <source>
        <dbReference type="EMBL" id="WUS58985.1"/>
    </source>
</evidence>
<dbReference type="InterPro" id="IPR011032">
    <property type="entry name" value="GroES-like_sf"/>
</dbReference>
<dbReference type="Gene3D" id="3.40.50.720">
    <property type="entry name" value="NAD(P)-binding Rossmann-like Domain"/>
    <property type="match status" value="1"/>
</dbReference>
<dbReference type="RefSeq" id="WP_329494867.1">
    <property type="nucleotide sequence ID" value="NZ_CP108460.1"/>
</dbReference>
<name>A0ABZ1WDM4_9ACTN</name>